<evidence type="ECO:0000313" key="3">
    <source>
        <dbReference type="Proteomes" id="UP000236630"/>
    </source>
</evidence>
<dbReference type="CDD" id="cd22157">
    <property type="entry name" value="F-box_AtFBW1-like"/>
    <property type="match status" value="1"/>
</dbReference>
<evidence type="ECO:0000259" key="1">
    <source>
        <dbReference type="PROSITE" id="PS50181"/>
    </source>
</evidence>
<keyword evidence="3" id="KW-1185">Reference proteome</keyword>
<dbReference type="PANTHER" id="PTHR31672:SF13">
    <property type="entry name" value="F-BOX PROTEIN CPR30-LIKE"/>
    <property type="match status" value="1"/>
</dbReference>
<dbReference type="InterPro" id="IPR001810">
    <property type="entry name" value="F-box_dom"/>
</dbReference>
<dbReference type="STRING" id="55188.A0A2H5Q981"/>
<reference evidence="2 3" key="1">
    <citation type="journal article" date="2017" name="Front. Genet.">
        <title>Draft sequencing of the heterozygous diploid genome of Satsuma (Citrus unshiu Marc.) using a hybrid assembly approach.</title>
        <authorList>
            <person name="Shimizu T."/>
            <person name="Tanizawa Y."/>
            <person name="Mochizuki T."/>
            <person name="Nagasaki H."/>
            <person name="Yoshioka T."/>
            <person name="Toyoda A."/>
            <person name="Fujiyama A."/>
            <person name="Kaminuma E."/>
            <person name="Nakamura Y."/>
        </authorList>
    </citation>
    <scope>NUCLEOTIDE SEQUENCE [LARGE SCALE GENOMIC DNA]</scope>
    <source>
        <strain evidence="3">cv. Miyagawa wase</strain>
    </source>
</reference>
<dbReference type="InterPro" id="IPR050796">
    <property type="entry name" value="SCF_F-box_component"/>
</dbReference>
<proteinExistence type="predicted"/>
<evidence type="ECO:0000313" key="2">
    <source>
        <dbReference type="EMBL" id="GAY61143.1"/>
    </source>
</evidence>
<comment type="caution">
    <text evidence="2">The sequence shown here is derived from an EMBL/GenBank/DDBJ whole genome shotgun (WGS) entry which is preliminary data.</text>
</comment>
<dbReference type="SUPFAM" id="SSF81383">
    <property type="entry name" value="F-box domain"/>
    <property type="match status" value="1"/>
</dbReference>
<dbReference type="InterPro" id="IPR036047">
    <property type="entry name" value="F-box-like_dom_sf"/>
</dbReference>
<dbReference type="PROSITE" id="PS50181">
    <property type="entry name" value="FBOX"/>
    <property type="match status" value="1"/>
</dbReference>
<dbReference type="EMBL" id="BDQV01000259">
    <property type="protein sequence ID" value="GAY61143.1"/>
    <property type="molecule type" value="Genomic_DNA"/>
</dbReference>
<dbReference type="AlphaFoldDB" id="A0A2H5Q981"/>
<dbReference type="Gene3D" id="1.20.1280.50">
    <property type="match status" value="1"/>
</dbReference>
<dbReference type="PANTHER" id="PTHR31672">
    <property type="entry name" value="BNACNNG10540D PROTEIN"/>
    <property type="match status" value="1"/>
</dbReference>
<dbReference type="Pfam" id="PF00646">
    <property type="entry name" value="F-box"/>
    <property type="match status" value="1"/>
</dbReference>
<dbReference type="Proteomes" id="UP000236630">
    <property type="component" value="Unassembled WGS sequence"/>
</dbReference>
<accession>A0A2H5Q981</accession>
<dbReference type="NCBIfam" id="TIGR01640">
    <property type="entry name" value="F_box_assoc_1"/>
    <property type="match status" value="1"/>
</dbReference>
<organism evidence="2 3">
    <name type="scientific">Citrus unshiu</name>
    <name type="common">Satsuma mandarin</name>
    <name type="synonym">Citrus nobilis var. unshiu</name>
    <dbReference type="NCBI Taxonomy" id="55188"/>
    <lineage>
        <taxon>Eukaryota</taxon>
        <taxon>Viridiplantae</taxon>
        <taxon>Streptophyta</taxon>
        <taxon>Embryophyta</taxon>
        <taxon>Tracheophyta</taxon>
        <taxon>Spermatophyta</taxon>
        <taxon>Magnoliopsida</taxon>
        <taxon>eudicotyledons</taxon>
        <taxon>Gunneridae</taxon>
        <taxon>Pentapetalae</taxon>
        <taxon>rosids</taxon>
        <taxon>malvids</taxon>
        <taxon>Sapindales</taxon>
        <taxon>Rutaceae</taxon>
        <taxon>Aurantioideae</taxon>
        <taxon>Citrus</taxon>
    </lineage>
</organism>
<dbReference type="InterPro" id="IPR013187">
    <property type="entry name" value="F-box-assoc_dom_typ3"/>
</dbReference>
<gene>
    <name evidence="2" type="ORF">CUMW_207490</name>
</gene>
<dbReference type="InterPro" id="IPR017451">
    <property type="entry name" value="F-box-assoc_interact_dom"/>
</dbReference>
<protein>
    <recommendedName>
        <fullName evidence="1">F-box domain-containing protein</fullName>
    </recommendedName>
</protein>
<dbReference type="Pfam" id="PF08268">
    <property type="entry name" value="FBA_3"/>
    <property type="match status" value="1"/>
</dbReference>
<feature type="domain" description="F-box" evidence="1">
    <location>
        <begin position="3"/>
        <end position="53"/>
    </location>
</feature>
<name>A0A2H5Q981_CITUN</name>
<dbReference type="SMART" id="SM00256">
    <property type="entry name" value="FBOX"/>
    <property type="match status" value="1"/>
</dbReference>
<sequence length="369" mass="43381">MLTTNINSFPEDITIEILSRLPAKFVLRFRCVCKSWLELTKKPSFISKHFQNNSTRTRLFVDASVSSAVFGMGIVTSALYLFHDEKLANLSYEDIKPQIHDKFVGYHDGLFCIMQSSTNRLTIWNPATREFRNLPNYKYCNSSNRLIPPSTFICLESDPINNDFKLLFVHNLWNEKRKRYGKVPNVQVYGFRTNSWREVHGHQLDRYFVLGEGQFGRFTYLKKVCYWLVISDTRDLKVILSFHMDNEVFEEIKIPPQVNYDTSISLYKDSLSIVIPDAENCFEIWVMNDSKCWAKNFTLGPFFNLNLPTNHGFWKNDAFFLESDIRTDNGRHFLRCLLLYDHSAKEIKDLQLTEPRDVFIYKESLMTIQ</sequence>